<evidence type="ECO:0000313" key="7">
    <source>
        <dbReference type="EMBL" id="GLH69737.1"/>
    </source>
</evidence>
<evidence type="ECO:0000259" key="5">
    <source>
        <dbReference type="PROSITE" id="PS50110"/>
    </source>
</evidence>
<evidence type="ECO:0000256" key="1">
    <source>
        <dbReference type="ARBA" id="ARBA00023125"/>
    </source>
</evidence>
<dbReference type="PANTHER" id="PTHR48111:SF50">
    <property type="entry name" value="KDP OPERON TRANSCRIPTIONAL REGULATORY PROTEIN KDPE"/>
    <property type="match status" value="1"/>
</dbReference>
<dbReference type="CDD" id="cd00383">
    <property type="entry name" value="trans_reg_C"/>
    <property type="match status" value="1"/>
</dbReference>
<comment type="caution">
    <text evidence="7">The sequence shown here is derived from an EMBL/GenBank/DDBJ whole genome shotgun (WGS) entry which is preliminary data.</text>
</comment>
<feature type="domain" description="Response regulatory" evidence="5">
    <location>
        <begin position="8"/>
        <end position="121"/>
    </location>
</feature>
<feature type="domain" description="OmpR/PhoB-type" evidence="6">
    <location>
        <begin position="132"/>
        <end position="231"/>
    </location>
</feature>
<dbReference type="Proteomes" id="UP001165089">
    <property type="component" value="Unassembled WGS sequence"/>
</dbReference>
<dbReference type="EMBL" id="BSDD01000002">
    <property type="protein sequence ID" value="GLH69737.1"/>
    <property type="molecule type" value="Genomic_DNA"/>
</dbReference>
<gene>
    <name evidence="7" type="primary">kdpE_1</name>
    <name evidence="7" type="ORF">GETHPA_12700</name>
</gene>
<dbReference type="SMART" id="SM00448">
    <property type="entry name" value="REC"/>
    <property type="match status" value="1"/>
</dbReference>
<reference evidence="7 8" key="1">
    <citation type="journal article" date="2023" name="Antonie Van Leeuwenhoek">
        <title>Mesoterricola silvestris gen. nov., sp. nov., Mesoterricola sediminis sp. nov., Geothrix oryzae sp. nov., Geothrix edaphica sp. nov., Geothrix rubra sp. nov., and Geothrix limicola sp. nov., six novel members of Acidobacteriota isolated from soils.</title>
        <authorList>
            <person name="Itoh H."/>
            <person name="Sugisawa Y."/>
            <person name="Mise K."/>
            <person name="Xu Z."/>
            <person name="Kuniyasu M."/>
            <person name="Ushijima N."/>
            <person name="Kawano K."/>
            <person name="Kobayashi E."/>
            <person name="Shiratori Y."/>
            <person name="Masuda Y."/>
            <person name="Senoo K."/>
        </authorList>
    </citation>
    <scope>NUCLEOTIDE SEQUENCE [LARGE SCALE GENOMIC DNA]</scope>
    <source>
        <strain evidence="7 8">Red803</strain>
    </source>
</reference>
<dbReference type="Pfam" id="PF00072">
    <property type="entry name" value="Response_reg"/>
    <property type="match status" value="1"/>
</dbReference>
<dbReference type="PROSITE" id="PS51755">
    <property type="entry name" value="OMPR_PHOB"/>
    <property type="match status" value="1"/>
</dbReference>
<feature type="region of interest" description="Disordered" evidence="4">
    <location>
        <begin position="211"/>
        <end position="233"/>
    </location>
</feature>
<keyword evidence="2" id="KW-0597">Phosphoprotein</keyword>
<evidence type="ECO:0000256" key="4">
    <source>
        <dbReference type="SAM" id="MobiDB-lite"/>
    </source>
</evidence>
<dbReference type="InterPro" id="IPR011006">
    <property type="entry name" value="CheY-like_superfamily"/>
</dbReference>
<name>A0ABQ5Q564_9BACT</name>
<keyword evidence="1 3" id="KW-0238">DNA-binding</keyword>
<protein>
    <submittedName>
        <fullName evidence="7">DNA-binding response regulator</fullName>
    </submittedName>
</protein>
<dbReference type="GO" id="GO:0003677">
    <property type="term" value="F:DNA binding"/>
    <property type="evidence" value="ECO:0007669"/>
    <property type="project" value="UniProtKB-KW"/>
</dbReference>
<dbReference type="SUPFAM" id="SSF52172">
    <property type="entry name" value="CheY-like"/>
    <property type="match status" value="1"/>
</dbReference>
<evidence type="ECO:0000313" key="8">
    <source>
        <dbReference type="Proteomes" id="UP001165089"/>
    </source>
</evidence>
<dbReference type="Gene3D" id="1.10.10.10">
    <property type="entry name" value="Winged helix-like DNA-binding domain superfamily/Winged helix DNA-binding domain"/>
    <property type="match status" value="1"/>
</dbReference>
<dbReference type="CDD" id="cd17620">
    <property type="entry name" value="REC_OmpR_KdpE-like"/>
    <property type="match status" value="1"/>
</dbReference>
<accession>A0ABQ5Q564</accession>
<keyword evidence="8" id="KW-1185">Reference proteome</keyword>
<dbReference type="Gene3D" id="6.10.250.690">
    <property type="match status" value="1"/>
</dbReference>
<dbReference type="SMART" id="SM00862">
    <property type="entry name" value="Trans_reg_C"/>
    <property type="match status" value="1"/>
</dbReference>
<dbReference type="InterPro" id="IPR039420">
    <property type="entry name" value="WalR-like"/>
</dbReference>
<evidence type="ECO:0000256" key="2">
    <source>
        <dbReference type="PROSITE-ProRule" id="PRU00169"/>
    </source>
</evidence>
<dbReference type="RefSeq" id="WP_285723753.1">
    <property type="nucleotide sequence ID" value="NZ_BSDD01000002.1"/>
</dbReference>
<dbReference type="Pfam" id="PF00486">
    <property type="entry name" value="Trans_reg_C"/>
    <property type="match status" value="1"/>
</dbReference>
<sequence length="233" mass="26281">MSDQPPPLILLVEDEPQMRRFLRVALEGSGHRFLEAATAQEGLTLAASHRPQIILLDLGLPDMDGLELTRRLREWCATPIIVLSARGQETDKIGALDAGADDYLTKPFSTGELLARIRVALRHERNPQGGEAPVFSLGRWRVDLSRRQVLVDGAEVHLTPLEYKLFTTLIRHAGKVVTHQQLLREVWGGVPGAQPLYLRVYMTQLRHKLEEDPSRPRHLQTEPGVGYRLRTDD</sequence>
<dbReference type="PANTHER" id="PTHR48111">
    <property type="entry name" value="REGULATOR OF RPOS"/>
    <property type="match status" value="1"/>
</dbReference>
<evidence type="ECO:0000259" key="6">
    <source>
        <dbReference type="PROSITE" id="PS51755"/>
    </source>
</evidence>
<dbReference type="Gene3D" id="3.40.50.2300">
    <property type="match status" value="1"/>
</dbReference>
<organism evidence="7 8">
    <name type="scientific">Geothrix rubra</name>
    <dbReference type="NCBI Taxonomy" id="2927977"/>
    <lineage>
        <taxon>Bacteria</taxon>
        <taxon>Pseudomonadati</taxon>
        <taxon>Acidobacteriota</taxon>
        <taxon>Holophagae</taxon>
        <taxon>Holophagales</taxon>
        <taxon>Holophagaceae</taxon>
        <taxon>Geothrix</taxon>
    </lineage>
</organism>
<dbReference type="InterPro" id="IPR001867">
    <property type="entry name" value="OmpR/PhoB-type_DNA-bd"/>
</dbReference>
<feature type="DNA-binding region" description="OmpR/PhoB-type" evidence="3">
    <location>
        <begin position="132"/>
        <end position="231"/>
    </location>
</feature>
<evidence type="ECO:0000256" key="3">
    <source>
        <dbReference type="PROSITE-ProRule" id="PRU01091"/>
    </source>
</evidence>
<dbReference type="InterPro" id="IPR036388">
    <property type="entry name" value="WH-like_DNA-bd_sf"/>
</dbReference>
<dbReference type="InterPro" id="IPR001789">
    <property type="entry name" value="Sig_transdc_resp-reg_receiver"/>
</dbReference>
<proteinExistence type="predicted"/>
<feature type="modified residue" description="4-aspartylphosphate" evidence="2">
    <location>
        <position position="57"/>
    </location>
</feature>
<dbReference type="PROSITE" id="PS50110">
    <property type="entry name" value="RESPONSE_REGULATORY"/>
    <property type="match status" value="1"/>
</dbReference>